<organism evidence="1 2">
    <name type="scientific">Potamilus streckersoni</name>
    <dbReference type="NCBI Taxonomy" id="2493646"/>
    <lineage>
        <taxon>Eukaryota</taxon>
        <taxon>Metazoa</taxon>
        <taxon>Spiralia</taxon>
        <taxon>Lophotrochozoa</taxon>
        <taxon>Mollusca</taxon>
        <taxon>Bivalvia</taxon>
        <taxon>Autobranchia</taxon>
        <taxon>Heteroconchia</taxon>
        <taxon>Palaeoheterodonta</taxon>
        <taxon>Unionida</taxon>
        <taxon>Unionoidea</taxon>
        <taxon>Unionidae</taxon>
        <taxon>Ambleminae</taxon>
        <taxon>Lampsilini</taxon>
        <taxon>Potamilus</taxon>
    </lineage>
</organism>
<sequence length="106" mass="12754">MVMLRIGDDHCKIVLMYFKSMKQFPGKVIYSFIKDKTLEKKKLIMIKILNIFSELYHYKKFRKFETTLSEQKTSKRTQIVTICFDEYVYVVMNIRMYNVANNSDSL</sequence>
<evidence type="ECO:0000313" key="1">
    <source>
        <dbReference type="EMBL" id="KAK3580617.1"/>
    </source>
</evidence>
<protein>
    <submittedName>
        <fullName evidence="1">Uncharacterized protein</fullName>
    </submittedName>
</protein>
<keyword evidence="2" id="KW-1185">Reference proteome</keyword>
<dbReference type="EMBL" id="JAEAOA010000816">
    <property type="protein sequence ID" value="KAK3580617.1"/>
    <property type="molecule type" value="Genomic_DNA"/>
</dbReference>
<evidence type="ECO:0000313" key="2">
    <source>
        <dbReference type="Proteomes" id="UP001195483"/>
    </source>
</evidence>
<reference evidence="1" key="1">
    <citation type="journal article" date="2021" name="Genome Biol. Evol.">
        <title>A High-Quality Reference Genome for a Parasitic Bivalve with Doubly Uniparental Inheritance (Bivalvia: Unionida).</title>
        <authorList>
            <person name="Smith C.H."/>
        </authorList>
    </citation>
    <scope>NUCLEOTIDE SEQUENCE</scope>
    <source>
        <strain evidence="1">CHS0354</strain>
    </source>
</reference>
<dbReference type="AlphaFoldDB" id="A0AAE0RVU6"/>
<dbReference type="Proteomes" id="UP001195483">
    <property type="component" value="Unassembled WGS sequence"/>
</dbReference>
<name>A0AAE0RVU6_9BIVA</name>
<reference evidence="1" key="2">
    <citation type="journal article" date="2021" name="Genome Biol. Evol.">
        <title>Developing a high-quality reference genome for a parasitic bivalve with doubly uniparental inheritance (Bivalvia: Unionida).</title>
        <authorList>
            <person name="Smith C.H."/>
        </authorList>
    </citation>
    <scope>NUCLEOTIDE SEQUENCE</scope>
    <source>
        <strain evidence="1">CHS0354</strain>
        <tissue evidence="1">Mantle</tissue>
    </source>
</reference>
<proteinExistence type="predicted"/>
<reference evidence="1" key="3">
    <citation type="submission" date="2023-05" db="EMBL/GenBank/DDBJ databases">
        <authorList>
            <person name="Smith C.H."/>
        </authorList>
    </citation>
    <scope>NUCLEOTIDE SEQUENCE</scope>
    <source>
        <strain evidence="1">CHS0354</strain>
        <tissue evidence="1">Mantle</tissue>
    </source>
</reference>
<comment type="caution">
    <text evidence="1">The sequence shown here is derived from an EMBL/GenBank/DDBJ whole genome shotgun (WGS) entry which is preliminary data.</text>
</comment>
<gene>
    <name evidence="1" type="ORF">CHS0354_013375</name>
</gene>
<accession>A0AAE0RVU6</accession>